<name>A0A3B0VY62_9ZZZZ</name>
<reference evidence="1" key="1">
    <citation type="submission" date="2018-06" db="EMBL/GenBank/DDBJ databases">
        <authorList>
            <person name="Zhirakovskaya E."/>
        </authorList>
    </citation>
    <scope>NUCLEOTIDE SEQUENCE</scope>
</reference>
<sequence length="67" mass="7250">MKLSFEPNLEFQRDAIKSVTGLFTGQSSGTLSQAFQETVQGTEGFVSAVANRLSLSDAELLNNLQQV</sequence>
<protein>
    <submittedName>
        <fullName evidence="1">Uncharacterized protein</fullName>
    </submittedName>
</protein>
<accession>A0A3B0VY62</accession>
<dbReference type="EMBL" id="UOFA01000379">
    <property type="protein sequence ID" value="VAW47981.1"/>
    <property type="molecule type" value="Genomic_DNA"/>
</dbReference>
<dbReference type="AlphaFoldDB" id="A0A3B0VY62"/>
<evidence type="ECO:0000313" key="1">
    <source>
        <dbReference type="EMBL" id="VAW47981.1"/>
    </source>
</evidence>
<organism evidence="1">
    <name type="scientific">hydrothermal vent metagenome</name>
    <dbReference type="NCBI Taxonomy" id="652676"/>
    <lineage>
        <taxon>unclassified sequences</taxon>
        <taxon>metagenomes</taxon>
        <taxon>ecological metagenomes</taxon>
    </lineage>
</organism>
<gene>
    <name evidence="1" type="ORF">MNBD_GAMMA02-12</name>
</gene>
<proteinExistence type="predicted"/>